<organism evidence="18 19">
    <name type="scientific">Candidatus Fimadaptatus faecigallinarum</name>
    <dbReference type="NCBI Taxonomy" id="2840814"/>
    <lineage>
        <taxon>Bacteria</taxon>
        <taxon>Bacillati</taxon>
        <taxon>Bacillota</taxon>
        <taxon>Clostridia</taxon>
        <taxon>Eubacteriales</taxon>
        <taxon>Candidatus Fimadaptatus</taxon>
    </lineage>
</organism>
<keyword evidence="13 14" id="KW-0464">Manganese</keyword>
<evidence type="ECO:0000256" key="11">
    <source>
        <dbReference type="ARBA" id="ARBA00022759"/>
    </source>
</evidence>
<evidence type="ECO:0000256" key="9">
    <source>
        <dbReference type="ARBA" id="ARBA00022722"/>
    </source>
</evidence>
<dbReference type="Proteomes" id="UP000824123">
    <property type="component" value="Unassembled WGS sequence"/>
</dbReference>
<dbReference type="NCBIfam" id="NF000594">
    <property type="entry name" value="PRK00015.1-1"/>
    <property type="match status" value="1"/>
</dbReference>
<reference evidence="18" key="1">
    <citation type="submission" date="2020-10" db="EMBL/GenBank/DDBJ databases">
        <authorList>
            <person name="Gilroy R."/>
        </authorList>
    </citation>
    <scope>NUCLEOTIDE SEQUENCE</scope>
    <source>
        <strain evidence="18">ChiSxjej2B14-8506</strain>
    </source>
</reference>
<gene>
    <name evidence="14" type="primary">rnhB</name>
    <name evidence="18" type="ORF">IAC59_02085</name>
</gene>
<sequence>MAGQVLGARELKRRARMEELLTLERGYWARGLSVAGMDEVGRGPLAGPVVAACVMLSPDGVLPGVDDSKKLSESRREQLAPLIRAAAQFVGLGSASPERIDEINILNATREAMNQAAQGCGCGVLLVDAMEGLDCGCPTESIVHGDATSYMIAAASIVAKVHRDALMREYDALYPEYGFARNKGYGTAEHIAALCKYGPCPIHRRSFISKWL</sequence>
<accession>A0A9D1LQ66</accession>
<evidence type="ECO:0000256" key="3">
    <source>
        <dbReference type="ARBA" id="ARBA00004065"/>
    </source>
</evidence>
<dbReference type="InterPro" id="IPR022898">
    <property type="entry name" value="RNase_HII"/>
</dbReference>
<dbReference type="Pfam" id="PF01351">
    <property type="entry name" value="RNase_HII"/>
    <property type="match status" value="1"/>
</dbReference>
<keyword evidence="12 14" id="KW-0378">Hydrolase</keyword>
<dbReference type="AlphaFoldDB" id="A0A9D1LQ66"/>
<evidence type="ECO:0000256" key="5">
    <source>
        <dbReference type="ARBA" id="ARBA00007383"/>
    </source>
</evidence>
<feature type="binding site" evidence="14 15">
    <location>
        <position position="128"/>
    </location>
    <ligand>
        <name>a divalent metal cation</name>
        <dbReference type="ChEBI" id="CHEBI:60240"/>
    </ligand>
</feature>
<dbReference type="GO" id="GO:0043137">
    <property type="term" value="P:DNA replication, removal of RNA primer"/>
    <property type="evidence" value="ECO:0007669"/>
    <property type="project" value="TreeGrafter"/>
</dbReference>
<dbReference type="GO" id="GO:0005737">
    <property type="term" value="C:cytoplasm"/>
    <property type="evidence" value="ECO:0007669"/>
    <property type="project" value="UniProtKB-SubCell"/>
</dbReference>
<evidence type="ECO:0000256" key="13">
    <source>
        <dbReference type="ARBA" id="ARBA00023211"/>
    </source>
</evidence>
<dbReference type="Gene3D" id="3.30.420.10">
    <property type="entry name" value="Ribonuclease H-like superfamily/Ribonuclease H"/>
    <property type="match status" value="1"/>
</dbReference>
<evidence type="ECO:0000256" key="16">
    <source>
        <dbReference type="RuleBase" id="RU003515"/>
    </source>
</evidence>
<feature type="domain" description="RNase H type-2" evidence="17">
    <location>
        <begin position="32"/>
        <end position="212"/>
    </location>
</feature>
<evidence type="ECO:0000259" key="17">
    <source>
        <dbReference type="PROSITE" id="PS51975"/>
    </source>
</evidence>
<evidence type="ECO:0000256" key="1">
    <source>
        <dbReference type="ARBA" id="ARBA00000077"/>
    </source>
</evidence>
<name>A0A9D1LQ66_9FIRM</name>
<dbReference type="InterPro" id="IPR001352">
    <property type="entry name" value="RNase_HII/HIII"/>
</dbReference>
<dbReference type="EC" id="3.1.26.4" evidence="6 14"/>
<dbReference type="PANTHER" id="PTHR10954">
    <property type="entry name" value="RIBONUCLEASE H2 SUBUNIT A"/>
    <property type="match status" value="1"/>
</dbReference>
<evidence type="ECO:0000256" key="15">
    <source>
        <dbReference type="PROSITE-ProRule" id="PRU01319"/>
    </source>
</evidence>
<dbReference type="GO" id="GO:0004523">
    <property type="term" value="F:RNA-DNA hybrid ribonuclease activity"/>
    <property type="evidence" value="ECO:0007669"/>
    <property type="project" value="UniProtKB-UniRule"/>
</dbReference>
<keyword evidence="8 14" id="KW-0963">Cytoplasm</keyword>
<evidence type="ECO:0000256" key="14">
    <source>
        <dbReference type="HAMAP-Rule" id="MF_00052"/>
    </source>
</evidence>
<dbReference type="GO" id="GO:0006298">
    <property type="term" value="P:mismatch repair"/>
    <property type="evidence" value="ECO:0007669"/>
    <property type="project" value="TreeGrafter"/>
</dbReference>
<keyword evidence="11 14" id="KW-0255">Endonuclease</keyword>
<dbReference type="HAMAP" id="MF_00052_B">
    <property type="entry name" value="RNase_HII_B"/>
    <property type="match status" value="1"/>
</dbReference>
<dbReference type="CDD" id="cd07182">
    <property type="entry name" value="RNase_HII_bacteria_HII_like"/>
    <property type="match status" value="1"/>
</dbReference>
<reference evidence="18" key="2">
    <citation type="journal article" date="2021" name="PeerJ">
        <title>Extensive microbial diversity within the chicken gut microbiome revealed by metagenomics and culture.</title>
        <authorList>
            <person name="Gilroy R."/>
            <person name="Ravi A."/>
            <person name="Getino M."/>
            <person name="Pursley I."/>
            <person name="Horton D.L."/>
            <person name="Alikhan N.F."/>
            <person name="Baker D."/>
            <person name="Gharbi K."/>
            <person name="Hall N."/>
            <person name="Watson M."/>
            <person name="Adriaenssens E.M."/>
            <person name="Foster-Nyarko E."/>
            <person name="Jarju S."/>
            <person name="Secka A."/>
            <person name="Antonio M."/>
            <person name="Oren A."/>
            <person name="Chaudhuri R.R."/>
            <person name="La Ragione R."/>
            <person name="Hildebrand F."/>
            <person name="Pallen M.J."/>
        </authorList>
    </citation>
    <scope>NUCLEOTIDE SEQUENCE</scope>
    <source>
        <strain evidence="18">ChiSxjej2B14-8506</strain>
    </source>
</reference>
<evidence type="ECO:0000256" key="4">
    <source>
        <dbReference type="ARBA" id="ARBA00004496"/>
    </source>
</evidence>
<dbReference type="PANTHER" id="PTHR10954:SF18">
    <property type="entry name" value="RIBONUCLEASE HII"/>
    <property type="match status" value="1"/>
</dbReference>
<dbReference type="PROSITE" id="PS51975">
    <property type="entry name" value="RNASE_H_2"/>
    <property type="match status" value="1"/>
</dbReference>
<dbReference type="SUPFAM" id="SSF53098">
    <property type="entry name" value="Ribonuclease H-like"/>
    <property type="match status" value="1"/>
</dbReference>
<dbReference type="GO" id="GO:0003723">
    <property type="term" value="F:RNA binding"/>
    <property type="evidence" value="ECO:0007669"/>
    <property type="project" value="UniProtKB-UniRule"/>
</dbReference>
<comment type="caution">
    <text evidence="18">The sequence shown here is derived from an EMBL/GenBank/DDBJ whole genome shotgun (WGS) entry which is preliminary data.</text>
</comment>
<dbReference type="InterPro" id="IPR012337">
    <property type="entry name" value="RNaseH-like_sf"/>
</dbReference>
<dbReference type="GO" id="GO:0030145">
    <property type="term" value="F:manganese ion binding"/>
    <property type="evidence" value="ECO:0007669"/>
    <property type="project" value="UniProtKB-UniRule"/>
</dbReference>
<proteinExistence type="inferred from homology"/>
<comment type="cofactor">
    <cofactor evidence="2">
        <name>Mg(2+)</name>
        <dbReference type="ChEBI" id="CHEBI:18420"/>
    </cofactor>
</comment>
<comment type="subcellular location">
    <subcellularLocation>
        <location evidence="4 14">Cytoplasm</location>
    </subcellularLocation>
</comment>
<evidence type="ECO:0000256" key="2">
    <source>
        <dbReference type="ARBA" id="ARBA00001946"/>
    </source>
</evidence>
<dbReference type="InterPro" id="IPR024567">
    <property type="entry name" value="RNase_HII/HIII_dom"/>
</dbReference>
<dbReference type="EMBL" id="DVNK01000014">
    <property type="protein sequence ID" value="HIU46034.1"/>
    <property type="molecule type" value="Genomic_DNA"/>
</dbReference>
<evidence type="ECO:0000313" key="18">
    <source>
        <dbReference type="EMBL" id="HIU46034.1"/>
    </source>
</evidence>
<feature type="binding site" evidence="14 15">
    <location>
        <position position="39"/>
    </location>
    <ligand>
        <name>a divalent metal cation</name>
        <dbReference type="ChEBI" id="CHEBI:60240"/>
    </ligand>
</feature>
<feature type="binding site" evidence="14 15">
    <location>
        <position position="38"/>
    </location>
    <ligand>
        <name>a divalent metal cation</name>
        <dbReference type="ChEBI" id="CHEBI:60240"/>
    </ligand>
</feature>
<dbReference type="NCBIfam" id="NF000595">
    <property type="entry name" value="PRK00015.1-3"/>
    <property type="match status" value="1"/>
</dbReference>
<dbReference type="InterPro" id="IPR036397">
    <property type="entry name" value="RNaseH_sf"/>
</dbReference>
<comment type="similarity">
    <text evidence="5 14 16">Belongs to the RNase HII family.</text>
</comment>
<evidence type="ECO:0000256" key="12">
    <source>
        <dbReference type="ARBA" id="ARBA00022801"/>
    </source>
</evidence>
<evidence type="ECO:0000256" key="10">
    <source>
        <dbReference type="ARBA" id="ARBA00022723"/>
    </source>
</evidence>
<evidence type="ECO:0000256" key="7">
    <source>
        <dbReference type="ARBA" id="ARBA00019179"/>
    </source>
</evidence>
<evidence type="ECO:0000313" key="19">
    <source>
        <dbReference type="Proteomes" id="UP000824123"/>
    </source>
</evidence>
<comment type="cofactor">
    <cofactor evidence="14 15">
        <name>Mn(2+)</name>
        <dbReference type="ChEBI" id="CHEBI:29035"/>
    </cofactor>
    <cofactor evidence="14 15">
        <name>Mg(2+)</name>
        <dbReference type="ChEBI" id="CHEBI:18420"/>
    </cofactor>
    <text evidence="14 15">Manganese or magnesium. Binds 1 divalent metal ion per monomer in the absence of substrate. May bind a second metal ion after substrate binding.</text>
</comment>
<keyword evidence="10 14" id="KW-0479">Metal-binding</keyword>
<comment type="catalytic activity">
    <reaction evidence="1 14 15 16">
        <text>Endonucleolytic cleavage to 5'-phosphomonoester.</text>
        <dbReference type="EC" id="3.1.26.4"/>
    </reaction>
</comment>
<dbReference type="GO" id="GO:0032299">
    <property type="term" value="C:ribonuclease H2 complex"/>
    <property type="evidence" value="ECO:0007669"/>
    <property type="project" value="TreeGrafter"/>
</dbReference>
<protein>
    <recommendedName>
        <fullName evidence="7 14">Ribonuclease HII</fullName>
        <shortName evidence="14">RNase HII</shortName>
        <ecNumber evidence="6 14">3.1.26.4</ecNumber>
    </recommendedName>
</protein>
<evidence type="ECO:0000256" key="8">
    <source>
        <dbReference type="ARBA" id="ARBA00022490"/>
    </source>
</evidence>
<comment type="function">
    <text evidence="3 14 16">Endonuclease that specifically degrades the RNA of RNA-DNA hybrids.</text>
</comment>
<keyword evidence="9 14" id="KW-0540">Nuclease</keyword>
<evidence type="ECO:0000256" key="6">
    <source>
        <dbReference type="ARBA" id="ARBA00012180"/>
    </source>
</evidence>